<sequence length="33" mass="3742">MLTATIHLQVHCGEAFQDLIAEEMENLPDDDEL</sequence>
<protein>
    <submittedName>
        <fullName evidence="1">Uncharacterized protein</fullName>
    </submittedName>
</protein>
<reference evidence="1 2" key="1">
    <citation type="journal article" date="2011" name="Front. Microbiol.">
        <title>Two Strains of Crocosphaera watsonii with Highly Conserved Genomes are Distinguished by Strain-Specific Features.</title>
        <authorList>
            <person name="Bench S.R."/>
            <person name="Ilikchyan I.N."/>
            <person name="Tripp H.J."/>
            <person name="Zehr J.P."/>
        </authorList>
    </citation>
    <scope>NUCLEOTIDE SEQUENCE [LARGE SCALE GENOMIC DNA]</scope>
    <source>
        <strain evidence="1 2">WH 0003</strain>
    </source>
</reference>
<organism evidence="1 2">
    <name type="scientific">Crocosphaera watsonii WH 0003</name>
    <dbReference type="NCBI Taxonomy" id="423471"/>
    <lineage>
        <taxon>Bacteria</taxon>
        <taxon>Bacillati</taxon>
        <taxon>Cyanobacteriota</taxon>
        <taxon>Cyanophyceae</taxon>
        <taxon>Oscillatoriophycideae</taxon>
        <taxon>Chroococcales</taxon>
        <taxon>Aphanothecaceae</taxon>
        <taxon>Crocosphaera</taxon>
    </lineage>
</organism>
<dbReference type="Proteomes" id="UP000003477">
    <property type="component" value="Unassembled WGS sequence"/>
</dbReference>
<evidence type="ECO:0000313" key="1">
    <source>
        <dbReference type="EMBL" id="EHJ10468.1"/>
    </source>
</evidence>
<accession>G5JBG8</accession>
<gene>
    <name evidence="1" type="ORF">CWATWH0003_4784</name>
</gene>
<comment type="caution">
    <text evidence="1">The sequence shown here is derived from an EMBL/GenBank/DDBJ whole genome shotgun (WGS) entry which is preliminary data.</text>
</comment>
<proteinExistence type="predicted"/>
<dbReference type="EMBL" id="AESD01000716">
    <property type="protein sequence ID" value="EHJ10468.1"/>
    <property type="molecule type" value="Genomic_DNA"/>
</dbReference>
<dbReference type="AlphaFoldDB" id="G5JBG8"/>
<evidence type="ECO:0000313" key="2">
    <source>
        <dbReference type="Proteomes" id="UP000003477"/>
    </source>
</evidence>
<name>G5JBG8_CROWT</name>